<feature type="chain" id="PRO_5029486990" evidence="1">
    <location>
        <begin position="19"/>
        <end position="245"/>
    </location>
</feature>
<evidence type="ECO:0000256" key="1">
    <source>
        <dbReference type="SAM" id="SignalP"/>
    </source>
</evidence>
<evidence type="ECO:0000313" key="3">
    <source>
        <dbReference type="Proteomes" id="UP000554482"/>
    </source>
</evidence>
<dbReference type="Gene3D" id="1.10.8.60">
    <property type="match status" value="1"/>
</dbReference>
<dbReference type="OrthoDB" id="1936432at2759"/>
<reference evidence="2 3" key="1">
    <citation type="submission" date="2020-06" db="EMBL/GenBank/DDBJ databases">
        <title>Transcriptomic and genomic resources for Thalictrum thalictroides and T. hernandezii: Facilitating candidate gene discovery in an emerging model plant lineage.</title>
        <authorList>
            <person name="Arias T."/>
            <person name="Riano-Pachon D.M."/>
            <person name="Di Stilio V.S."/>
        </authorList>
    </citation>
    <scope>NUCLEOTIDE SEQUENCE [LARGE SCALE GENOMIC DNA]</scope>
    <source>
        <strain evidence="3">cv. WT478/WT964</strain>
        <tissue evidence="2">Leaves</tissue>
    </source>
</reference>
<dbReference type="AlphaFoldDB" id="A0A7J6V0Q2"/>
<evidence type="ECO:0000313" key="2">
    <source>
        <dbReference type="EMBL" id="KAF5178529.1"/>
    </source>
</evidence>
<keyword evidence="1" id="KW-0732">Signal</keyword>
<feature type="signal peptide" evidence="1">
    <location>
        <begin position="1"/>
        <end position="18"/>
    </location>
</feature>
<comment type="caution">
    <text evidence="2">The sequence shown here is derived from an EMBL/GenBank/DDBJ whole genome shotgun (WGS) entry which is preliminary data.</text>
</comment>
<dbReference type="EMBL" id="JABWDY010039959">
    <property type="protein sequence ID" value="KAF5178529.1"/>
    <property type="molecule type" value="Genomic_DNA"/>
</dbReference>
<name>A0A7J6V0Q2_THATH</name>
<dbReference type="Proteomes" id="UP000554482">
    <property type="component" value="Unassembled WGS sequence"/>
</dbReference>
<gene>
    <name evidence="2" type="ORF">FRX31_031880</name>
</gene>
<sequence length="245" mass="28269">MVLSISILLLIFICEALSFNFLMSYEEEREQKMNILQDLVLFAICKISLDLTDKETISSTPFFTSGSCNFFARDQVDAGTNLIALSQLVTIRAFAYDWSVQSQGQRVIDRNRPTGQINLVDWLNPSLLDWRKLMRIMDPQLEGRYPSKGAIQWRSVDDHDSLKILYVSRQFVLSRITKSVLYVPPPDVDARYEILFLHTRKMKVGDDVEARYEILLLHTRKMKVDDVDLSSIAEVTEILRNTIVV</sequence>
<accession>A0A7J6V0Q2</accession>
<organism evidence="2 3">
    <name type="scientific">Thalictrum thalictroides</name>
    <name type="common">Rue-anemone</name>
    <name type="synonym">Anemone thalictroides</name>
    <dbReference type="NCBI Taxonomy" id="46969"/>
    <lineage>
        <taxon>Eukaryota</taxon>
        <taxon>Viridiplantae</taxon>
        <taxon>Streptophyta</taxon>
        <taxon>Embryophyta</taxon>
        <taxon>Tracheophyta</taxon>
        <taxon>Spermatophyta</taxon>
        <taxon>Magnoliopsida</taxon>
        <taxon>Ranunculales</taxon>
        <taxon>Ranunculaceae</taxon>
        <taxon>Thalictroideae</taxon>
        <taxon>Thalictrum</taxon>
    </lineage>
</organism>
<proteinExistence type="predicted"/>
<protein>
    <submittedName>
        <fullName evidence="2">Uncharacterized protein</fullName>
    </submittedName>
</protein>
<keyword evidence="3" id="KW-1185">Reference proteome</keyword>